<evidence type="ECO:0000256" key="10">
    <source>
        <dbReference type="SAM" id="MobiDB-lite"/>
    </source>
</evidence>
<protein>
    <recommendedName>
        <fullName evidence="9">TRAP transporter small permease protein</fullName>
    </recommendedName>
</protein>
<gene>
    <name evidence="12" type="ORF">MD535_10325</name>
</gene>
<keyword evidence="6 9" id="KW-1133">Transmembrane helix</keyword>
<feature type="domain" description="Tripartite ATP-independent periplasmic transporters DctQ component" evidence="11">
    <location>
        <begin position="31"/>
        <end position="161"/>
    </location>
</feature>
<dbReference type="GO" id="GO:0015740">
    <property type="term" value="P:C4-dicarboxylate transport"/>
    <property type="evidence" value="ECO:0007669"/>
    <property type="project" value="TreeGrafter"/>
</dbReference>
<proteinExistence type="inferred from homology"/>
<dbReference type="InterPro" id="IPR007387">
    <property type="entry name" value="TRAP_DctQ"/>
</dbReference>
<evidence type="ECO:0000256" key="3">
    <source>
        <dbReference type="ARBA" id="ARBA00022475"/>
    </source>
</evidence>
<feature type="transmembrane region" description="Helical" evidence="9">
    <location>
        <begin position="83"/>
        <end position="109"/>
    </location>
</feature>
<evidence type="ECO:0000313" key="13">
    <source>
        <dbReference type="Proteomes" id="UP001155587"/>
    </source>
</evidence>
<sequence>MLEKLLVVYCRSVRYIVWAIGRTVSFFMPVLAGVVAFEVFARYVLNSPTIWAYDTSLFLFGYISALGGAYAQQKQSHINVDILYLKVPVFVRHCFSLITIILAVGFLIVMAKLCFEKFLETYQYGFKRQTEWAPRVDHFWLMMAVAAVIFIAEYSVQFICHLFALITKRELIPSAYVDHLHAAQHQPDNADTKKANITEPDVTGDAEYADSQSKTHPISDSIIVGESRGN</sequence>
<feature type="transmembrane region" description="Helical" evidence="9">
    <location>
        <begin position="139"/>
        <end position="166"/>
    </location>
</feature>
<dbReference type="Pfam" id="PF04290">
    <property type="entry name" value="DctQ"/>
    <property type="match status" value="1"/>
</dbReference>
<evidence type="ECO:0000256" key="5">
    <source>
        <dbReference type="ARBA" id="ARBA00022692"/>
    </source>
</evidence>
<organism evidence="12 13">
    <name type="scientific">Vibrio qingdaonensis</name>
    <dbReference type="NCBI Taxonomy" id="2829491"/>
    <lineage>
        <taxon>Bacteria</taxon>
        <taxon>Pseudomonadati</taxon>
        <taxon>Pseudomonadota</taxon>
        <taxon>Gammaproteobacteria</taxon>
        <taxon>Vibrionales</taxon>
        <taxon>Vibrionaceae</taxon>
        <taxon>Vibrio</taxon>
    </lineage>
</organism>
<dbReference type="RefSeq" id="WP_265674957.1">
    <property type="nucleotide sequence ID" value="NZ_JAKRRY010000011.1"/>
</dbReference>
<keyword evidence="4 9" id="KW-0997">Cell inner membrane</keyword>
<feature type="transmembrane region" description="Helical" evidence="9">
    <location>
        <begin position="20"/>
        <end position="44"/>
    </location>
</feature>
<comment type="subcellular location">
    <subcellularLocation>
        <location evidence="1 9">Cell inner membrane</location>
        <topology evidence="1 9">Multi-pass membrane protein</topology>
    </subcellularLocation>
</comment>
<dbReference type="InterPro" id="IPR055348">
    <property type="entry name" value="DctQ"/>
</dbReference>
<feature type="transmembrane region" description="Helical" evidence="9">
    <location>
        <begin position="50"/>
        <end position="71"/>
    </location>
</feature>
<evidence type="ECO:0000313" key="12">
    <source>
        <dbReference type="EMBL" id="MCW8346396.1"/>
    </source>
</evidence>
<name>A0A9X3CNC5_9VIBR</name>
<dbReference type="AlphaFoldDB" id="A0A9X3CNC5"/>
<comment type="similarity">
    <text evidence="8 9">Belongs to the TRAP transporter small permease family.</text>
</comment>
<evidence type="ECO:0000256" key="2">
    <source>
        <dbReference type="ARBA" id="ARBA00022448"/>
    </source>
</evidence>
<keyword evidence="7 9" id="KW-0472">Membrane</keyword>
<dbReference type="PANTHER" id="PTHR35011:SF2">
    <property type="entry name" value="2,3-DIKETO-L-GULONATE TRAP TRANSPORTER SMALL PERMEASE PROTEIN YIAM"/>
    <property type="match status" value="1"/>
</dbReference>
<reference evidence="12" key="1">
    <citation type="submission" date="2022-02" db="EMBL/GenBank/DDBJ databases">
        <title>Vibrio sp. nov, a new bacterium isolated from seawater.</title>
        <authorList>
            <person name="Yuan Y."/>
        </authorList>
    </citation>
    <scope>NUCLEOTIDE SEQUENCE</scope>
    <source>
        <strain evidence="12">ZSDZ65</strain>
    </source>
</reference>
<evidence type="ECO:0000256" key="7">
    <source>
        <dbReference type="ARBA" id="ARBA00023136"/>
    </source>
</evidence>
<comment type="caution">
    <text evidence="12">The sequence shown here is derived from an EMBL/GenBank/DDBJ whole genome shotgun (WGS) entry which is preliminary data.</text>
</comment>
<keyword evidence="2 9" id="KW-0813">Transport</keyword>
<evidence type="ECO:0000256" key="6">
    <source>
        <dbReference type="ARBA" id="ARBA00022989"/>
    </source>
</evidence>
<evidence type="ECO:0000256" key="4">
    <source>
        <dbReference type="ARBA" id="ARBA00022519"/>
    </source>
</evidence>
<dbReference type="Proteomes" id="UP001155587">
    <property type="component" value="Unassembled WGS sequence"/>
</dbReference>
<feature type="region of interest" description="Disordered" evidence="10">
    <location>
        <begin position="187"/>
        <end position="230"/>
    </location>
</feature>
<dbReference type="EMBL" id="JAKRRY010000011">
    <property type="protein sequence ID" value="MCW8346396.1"/>
    <property type="molecule type" value="Genomic_DNA"/>
</dbReference>
<keyword evidence="13" id="KW-1185">Reference proteome</keyword>
<dbReference type="GO" id="GO:0005886">
    <property type="term" value="C:plasma membrane"/>
    <property type="evidence" value="ECO:0007669"/>
    <property type="project" value="UniProtKB-SubCell"/>
</dbReference>
<dbReference type="GO" id="GO:0022857">
    <property type="term" value="F:transmembrane transporter activity"/>
    <property type="evidence" value="ECO:0007669"/>
    <property type="project" value="UniProtKB-UniRule"/>
</dbReference>
<keyword evidence="5 9" id="KW-0812">Transmembrane</keyword>
<evidence type="ECO:0000259" key="11">
    <source>
        <dbReference type="Pfam" id="PF04290"/>
    </source>
</evidence>
<comment type="function">
    <text evidence="9">Part of the tripartite ATP-independent periplasmic (TRAP) transport system.</text>
</comment>
<accession>A0A9X3CNC5</accession>
<evidence type="ECO:0000256" key="9">
    <source>
        <dbReference type="RuleBase" id="RU369079"/>
    </source>
</evidence>
<keyword evidence="3" id="KW-1003">Cell membrane</keyword>
<evidence type="ECO:0000256" key="8">
    <source>
        <dbReference type="ARBA" id="ARBA00038436"/>
    </source>
</evidence>
<dbReference type="PANTHER" id="PTHR35011">
    <property type="entry name" value="2,3-DIKETO-L-GULONATE TRAP TRANSPORTER SMALL PERMEASE PROTEIN YIAM"/>
    <property type="match status" value="1"/>
</dbReference>
<evidence type="ECO:0000256" key="1">
    <source>
        <dbReference type="ARBA" id="ARBA00004429"/>
    </source>
</evidence>
<comment type="subunit">
    <text evidence="9">The complex comprises the extracytoplasmic solute receptor protein and the two transmembrane proteins.</text>
</comment>